<gene>
    <name evidence="5" type="ORF">GMD30_07560</name>
</gene>
<keyword evidence="3" id="KW-0411">Iron-sulfur</keyword>
<dbReference type="EMBL" id="WNAL01000012">
    <property type="protein sequence ID" value="MTR81569.1"/>
    <property type="molecule type" value="Genomic_DNA"/>
</dbReference>
<dbReference type="InterPro" id="IPR052977">
    <property type="entry name" value="Polyferredoxin-like_ET"/>
</dbReference>
<sequence>MLLSFNSKGEAKMNQGIPPYASDIDPDSPYCEFDEGVLVYQDKQGHWLDMNQQPKPKKPRKYTPHQSTRYKNIVIGENGKAKSYDVKTGGLKDTNKELPELYNKRENCCGCGACYAVCPTRKFIENNGEGSIGQFGEKYVLSHGAIYMEEDEEGFLYPVVDASLCIRCYKCETVCPIKN</sequence>
<dbReference type="Proteomes" id="UP000446657">
    <property type="component" value="Unassembled WGS sequence"/>
</dbReference>
<comment type="caution">
    <text evidence="5">The sequence shown here is derived from an EMBL/GenBank/DDBJ whole genome shotgun (WGS) entry which is preliminary data.</text>
</comment>
<feature type="domain" description="4Fe-4S ferredoxin-type" evidence="4">
    <location>
        <begin position="97"/>
        <end position="129"/>
    </location>
</feature>
<dbReference type="InterPro" id="IPR017896">
    <property type="entry name" value="4Fe4S_Fe-S-bd"/>
</dbReference>
<reference evidence="5 6" key="1">
    <citation type="journal article" date="2019" name="Nat. Med.">
        <title>A library of human gut bacterial isolates paired with longitudinal multiomics data enables mechanistic microbiome research.</title>
        <authorList>
            <person name="Poyet M."/>
            <person name="Groussin M."/>
            <person name="Gibbons S.M."/>
            <person name="Avila-Pacheco J."/>
            <person name="Jiang X."/>
            <person name="Kearney S.M."/>
            <person name="Perrotta A.R."/>
            <person name="Berdy B."/>
            <person name="Zhao S."/>
            <person name="Lieberman T.D."/>
            <person name="Swanson P.K."/>
            <person name="Smith M."/>
            <person name="Roesemann S."/>
            <person name="Alexander J.E."/>
            <person name="Rich S.A."/>
            <person name="Livny J."/>
            <person name="Vlamakis H."/>
            <person name="Clish C."/>
            <person name="Bullock K."/>
            <person name="Deik A."/>
            <person name="Scott J."/>
            <person name="Pierce K.A."/>
            <person name="Xavier R.J."/>
            <person name="Alm E.J."/>
        </authorList>
    </citation>
    <scope>NUCLEOTIDE SEQUENCE [LARGE SCALE GENOMIC DNA]</scope>
    <source>
        <strain evidence="5 6">BIOML-A1</strain>
    </source>
</reference>
<evidence type="ECO:0000313" key="5">
    <source>
        <dbReference type="EMBL" id="MTR81569.1"/>
    </source>
</evidence>
<dbReference type="GO" id="GO:0051536">
    <property type="term" value="F:iron-sulfur cluster binding"/>
    <property type="evidence" value="ECO:0007669"/>
    <property type="project" value="UniProtKB-KW"/>
</dbReference>
<evidence type="ECO:0000256" key="1">
    <source>
        <dbReference type="ARBA" id="ARBA00022723"/>
    </source>
</evidence>
<proteinExistence type="predicted"/>
<keyword evidence="1" id="KW-0479">Metal-binding</keyword>
<dbReference type="PANTHER" id="PTHR43193">
    <property type="match status" value="1"/>
</dbReference>
<evidence type="ECO:0000313" key="6">
    <source>
        <dbReference type="Proteomes" id="UP000446657"/>
    </source>
</evidence>
<dbReference type="Gene3D" id="3.30.70.20">
    <property type="match status" value="1"/>
</dbReference>
<dbReference type="GO" id="GO:0046872">
    <property type="term" value="F:metal ion binding"/>
    <property type="evidence" value="ECO:0007669"/>
    <property type="project" value="UniProtKB-KW"/>
</dbReference>
<dbReference type="SUPFAM" id="SSF46548">
    <property type="entry name" value="alpha-helical ferredoxin"/>
    <property type="match status" value="1"/>
</dbReference>
<dbReference type="PROSITE" id="PS00198">
    <property type="entry name" value="4FE4S_FER_1"/>
    <property type="match status" value="2"/>
</dbReference>
<dbReference type="InterPro" id="IPR017900">
    <property type="entry name" value="4Fe4S_Fe_S_CS"/>
</dbReference>
<name>A0A844KM18_9FIRM</name>
<dbReference type="Pfam" id="PF12837">
    <property type="entry name" value="Fer4_6"/>
    <property type="match status" value="1"/>
</dbReference>
<dbReference type="PANTHER" id="PTHR43193:SF2">
    <property type="entry name" value="POLYFERREDOXIN PROTEIN FWDF"/>
    <property type="match status" value="1"/>
</dbReference>
<accession>A0A844KM18</accession>
<keyword evidence="2" id="KW-0408">Iron</keyword>
<evidence type="ECO:0000256" key="3">
    <source>
        <dbReference type="ARBA" id="ARBA00023014"/>
    </source>
</evidence>
<evidence type="ECO:0000259" key="4">
    <source>
        <dbReference type="PROSITE" id="PS51379"/>
    </source>
</evidence>
<organism evidence="5 6">
    <name type="scientific">Roseburia faecis</name>
    <dbReference type="NCBI Taxonomy" id="301302"/>
    <lineage>
        <taxon>Bacteria</taxon>
        <taxon>Bacillati</taxon>
        <taxon>Bacillota</taxon>
        <taxon>Clostridia</taxon>
        <taxon>Lachnospirales</taxon>
        <taxon>Lachnospiraceae</taxon>
        <taxon>Roseburia</taxon>
    </lineage>
</organism>
<feature type="domain" description="4Fe-4S ferredoxin-type" evidence="4">
    <location>
        <begin position="156"/>
        <end position="179"/>
    </location>
</feature>
<protein>
    <recommendedName>
        <fullName evidence="4">4Fe-4S ferredoxin-type domain-containing protein</fullName>
    </recommendedName>
</protein>
<dbReference type="AlphaFoldDB" id="A0A844KM18"/>
<dbReference type="PROSITE" id="PS51379">
    <property type="entry name" value="4FE4S_FER_2"/>
    <property type="match status" value="2"/>
</dbReference>
<evidence type="ECO:0000256" key="2">
    <source>
        <dbReference type="ARBA" id="ARBA00023004"/>
    </source>
</evidence>